<evidence type="ECO:0000313" key="2">
    <source>
        <dbReference type="Proteomes" id="UP000435323"/>
    </source>
</evidence>
<comment type="caution">
    <text evidence="1">The sequence shown here is derived from an EMBL/GenBank/DDBJ whole genome shotgun (WGS) entry which is preliminary data.</text>
</comment>
<organism evidence="1 2">
    <name type="scientific">Aliivibrio fischeri</name>
    <name type="common">Vibrio fischeri</name>
    <dbReference type="NCBI Taxonomy" id="668"/>
    <lineage>
        <taxon>Bacteria</taxon>
        <taxon>Pseudomonadati</taxon>
        <taxon>Pseudomonadota</taxon>
        <taxon>Gammaproteobacteria</taxon>
        <taxon>Vibrionales</taxon>
        <taxon>Vibrionaceae</taxon>
        <taxon>Aliivibrio</taxon>
    </lineage>
</organism>
<name>A0A6N3YX05_ALIFS</name>
<evidence type="ECO:0000313" key="1">
    <source>
        <dbReference type="EMBL" id="MUK45679.1"/>
    </source>
</evidence>
<accession>A0A6N3YX05</accession>
<reference evidence="1 2" key="1">
    <citation type="submission" date="2019-11" db="EMBL/GenBank/DDBJ databases">
        <title>Using colonization assays and comparative genomics to discover symbiosis behaviors and factors in Vibrio fischeri.</title>
        <authorList>
            <person name="Bongrand C."/>
            <person name="Moriano-Gutierrez S."/>
            <person name="Arevalo P."/>
            <person name="Mcfall-Ngai M."/>
            <person name="Visick K."/>
            <person name="Polz M.F."/>
            <person name="Ruby E.G."/>
        </authorList>
    </citation>
    <scope>NUCLEOTIDE SEQUENCE [LARGE SCALE GENOMIC DNA]</scope>
    <source>
        <strain evidence="2">emors.3.2</strain>
    </source>
</reference>
<dbReference type="EMBL" id="WOBO01000010">
    <property type="protein sequence ID" value="MUK45679.1"/>
    <property type="molecule type" value="Genomic_DNA"/>
</dbReference>
<gene>
    <name evidence="1" type="ORF">GNP77_09850</name>
</gene>
<proteinExistence type="predicted"/>
<dbReference type="Proteomes" id="UP000435323">
    <property type="component" value="Unassembled WGS sequence"/>
</dbReference>
<dbReference type="AlphaFoldDB" id="A0A6N3YX05"/>
<sequence length="100" mass="11026">MDAIAHLIIILGNPFAYKIGHLIISILSIGKLSIQPLPTKFSVNFVQAFDEDKVVENQNKQNYSISYGIALSIGYAVTIAIFGTLLFYNIDSFIEAQTSN</sequence>
<protein>
    <submittedName>
        <fullName evidence="1">Uncharacterized protein</fullName>
    </submittedName>
</protein>
<dbReference type="RefSeq" id="WP_155658514.1">
    <property type="nucleotide sequence ID" value="NZ_WOBB01000039.1"/>
</dbReference>